<dbReference type="Pfam" id="PF12679">
    <property type="entry name" value="ABC2_membrane_2"/>
    <property type="match status" value="1"/>
</dbReference>
<dbReference type="RefSeq" id="WP_192753325.1">
    <property type="nucleotide sequence ID" value="NZ_BAABJL010000106.1"/>
</dbReference>
<dbReference type="PANTHER" id="PTHR37305:SF1">
    <property type="entry name" value="MEMBRANE PROTEIN"/>
    <property type="match status" value="1"/>
</dbReference>
<evidence type="ECO:0000313" key="2">
    <source>
        <dbReference type="EMBL" id="MBE1609813.1"/>
    </source>
</evidence>
<proteinExistence type="predicted"/>
<keyword evidence="1" id="KW-0812">Transmembrane</keyword>
<keyword evidence="1" id="KW-0472">Membrane</keyword>
<dbReference type="PANTHER" id="PTHR37305">
    <property type="entry name" value="INTEGRAL MEMBRANE PROTEIN-RELATED"/>
    <property type="match status" value="1"/>
</dbReference>
<dbReference type="EMBL" id="JADBEM010000001">
    <property type="protein sequence ID" value="MBE1609813.1"/>
    <property type="molecule type" value="Genomic_DNA"/>
</dbReference>
<feature type="transmembrane region" description="Helical" evidence="1">
    <location>
        <begin position="410"/>
        <end position="430"/>
    </location>
</feature>
<dbReference type="GO" id="GO:0140359">
    <property type="term" value="F:ABC-type transporter activity"/>
    <property type="evidence" value="ECO:0007669"/>
    <property type="project" value="InterPro"/>
</dbReference>
<protein>
    <submittedName>
        <fullName evidence="2">ABC-type transport system involved in multi-copper enzyme maturation permease subunit</fullName>
    </submittedName>
</protein>
<feature type="transmembrane region" description="Helical" evidence="1">
    <location>
        <begin position="364"/>
        <end position="390"/>
    </location>
</feature>
<keyword evidence="3" id="KW-1185">Reference proteome</keyword>
<comment type="caution">
    <text evidence="2">The sequence shown here is derived from an EMBL/GenBank/DDBJ whole genome shotgun (WGS) entry which is preliminary data.</text>
</comment>
<evidence type="ECO:0000313" key="3">
    <source>
        <dbReference type="Proteomes" id="UP000638648"/>
    </source>
</evidence>
<organism evidence="2 3">
    <name type="scientific">Actinopolymorpha pittospori</name>
    <dbReference type="NCBI Taxonomy" id="648752"/>
    <lineage>
        <taxon>Bacteria</taxon>
        <taxon>Bacillati</taxon>
        <taxon>Actinomycetota</taxon>
        <taxon>Actinomycetes</taxon>
        <taxon>Propionibacteriales</taxon>
        <taxon>Actinopolymorphaceae</taxon>
        <taxon>Actinopolymorpha</taxon>
    </lineage>
</organism>
<dbReference type="AlphaFoldDB" id="A0A927RN93"/>
<accession>A0A927RN93</accession>
<sequence length="531" mass="55176">MSTDTLTPYRSATQASARDGFVHLLRAEWTKFRTVRGWLAGMVATVLVVVLLGVMYAVGSQGSCDMGAVEAACPAPPVGPDGAQVTDRFTFLHQPLAGDGSVTARLTSMTGIITYPPPDHDEIVPGLVPWAKAGIIVKESTRQGSAYAAMLLSGKHGVRMQYDFTHDTAGRPGGVSAASPRWLRLTRSGDILTGYESADGTRWTKVGAAHLAGLPATVQVGLFVNSPGDLSVKSNPLGGSISQARFTQASAVFDHVSVRGAASDATSGGSWREAQVGDDPQEMTDWERFHRRNGVEQSGDTFTLSGTGDMAPVGDGPRVENTLTGIVAGLILVVVVAVLFVTAEYRRGLIRTTLLASPRRGRVLAAKALVIGAATFVCGLVAAGVTVALATHLLRSTGNHVLPVSSLTQWRVIVGAAALLAVAAVLALGLGALFRRAVAAVAAAIVLVVVPYLLATASVLPDGVTGWLMRLTPAAGLAITQSIPAYAHVVGHYAPSDGYYPLAPWAGLAVLAGYAVLALGLAILALRRRDA</sequence>
<name>A0A927RN93_9ACTN</name>
<dbReference type="GO" id="GO:0005886">
    <property type="term" value="C:plasma membrane"/>
    <property type="evidence" value="ECO:0007669"/>
    <property type="project" value="UniProtKB-SubCell"/>
</dbReference>
<dbReference type="Gene3D" id="2.60.120.200">
    <property type="match status" value="1"/>
</dbReference>
<feature type="transmembrane region" description="Helical" evidence="1">
    <location>
        <begin position="323"/>
        <end position="343"/>
    </location>
</feature>
<feature type="transmembrane region" description="Helical" evidence="1">
    <location>
        <begin position="505"/>
        <end position="526"/>
    </location>
</feature>
<evidence type="ECO:0000256" key="1">
    <source>
        <dbReference type="SAM" id="Phobius"/>
    </source>
</evidence>
<dbReference type="Proteomes" id="UP000638648">
    <property type="component" value="Unassembled WGS sequence"/>
</dbReference>
<gene>
    <name evidence="2" type="ORF">HEB94_006661</name>
</gene>
<feature type="transmembrane region" description="Helical" evidence="1">
    <location>
        <begin position="437"/>
        <end position="460"/>
    </location>
</feature>
<feature type="transmembrane region" description="Helical" evidence="1">
    <location>
        <begin position="38"/>
        <end position="58"/>
    </location>
</feature>
<keyword evidence="1" id="KW-1133">Transmembrane helix</keyword>
<reference evidence="2" key="1">
    <citation type="submission" date="2020-10" db="EMBL/GenBank/DDBJ databases">
        <title>Sequencing the genomes of 1000 actinobacteria strains.</title>
        <authorList>
            <person name="Klenk H.-P."/>
        </authorList>
    </citation>
    <scope>NUCLEOTIDE SEQUENCE</scope>
    <source>
        <strain evidence="2">DSM 45354</strain>
    </source>
</reference>